<dbReference type="InterPro" id="IPR027417">
    <property type="entry name" value="P-loop_NTPase"/>
</dbReference>
<sequence>MISKLAPVFMLLKEPRAGQVVRTGHVEDIKFVINFDYPNCSEDYVHRIGRTGRSTNTGTAYTFFTPRNSKQAPDLVNVLREANQVISAKLLQLEDGSKHMRGGGGRWRGSGRGGGRFSSGSSFSGGSRSQNGYGNGGFKPANSYSSNGYGSTQNDSGDKYQNGSAGGFKGNWNMGGVTAASLSSIPQPAARF</sequence>
<proteinExistence type="predicted"/>
<feature type="region of interest" description="Disordered" evidence="1">
    <location>
        <begin position="144"/>
        <end position="163"/>
    </location>
</feature>
<dbReference type="Gene3D" id="3.40.50.300">
    <property type="entry name" value="P-loop containing nucleotide triphosphate hydrolases"/>
    <property type="match status" value="1"/>
</dbReference>
<feature type="domain" description="Helicase C-terminal" evidence="2">
    <location>
        <begin position="25"/>
        <end position="94"/>
    </location>
</feature>
<reference evidence="3" key="1">
    <citation type="submission" date="2014-12" db="EMBL/GenBank/DDBJ databases">
        <title>Insight into the proteome of Arion vulgaris.</title>
        <authorList>
            <person name="Aradska J."/>
            <person name="Bulat T."/>
            <person name="Smidak R."/>
            <person name="Sarate P."/>
            <person name="Gangsoo J."/>
            <person name="Sialana F."/>
            <person name="Bilban M."/>
            <person name="Lubec G."/>
        </authorList>
    </citation>
    <scope>NUCLEOTIDE SEQUENCE</scope>
    <source>
        <tissue evidence="3">Skin</tissue>
    </source>
</reference>
<dbReference type="Pfam" id="PF00271">
    <property type="entry name" value="Helicase_C"/>
    <property type="match status" value="1"/>
</dbReference>
<feature type="compositionally biased region" description="Gly residues" evidence="1">
    <location>
        <begin position="102"/>
        <end position="117"/>
    </location>
</feature>
<dbReference type="InterPro" id="IPR001650">
    <property type="entry name" value="Helicase_C-like"/>
</dbReference>
<feature type="region of interest" description="Disordered" evidence="1">
    <location>
        <begin position="97"/>
        <end position="139"/>
    </location>
</feature>
<name>A0A0B7AVK6_9EUPU</name>
<evidence type="ECO:0000259" key="2">
    <source>
        <dbReference type="PROSITE" id="PS51194"/>
    </source>
</evidence>
<accession>A0A0B7AVK6</accession>
<gene>
    <name evidence="3" type="primary">ORF140285</name>
</gene>
<dbReference type="PANTHER" id="PTHR47958">
    <property type="entry name" value="ATP-DEPENDENT RNA HELICASE DBP3"/>
    <property type="match status" value="1"/>
</dbReference>
<feature type="compositionally biased region" description="Low complexity" evidence="1">
    <location>
        <begin position="118"/>
        <end position="129"/>
    </location>
</feature>
<evidence type="ECO:0000256" key="1">
    <source>
        <dbReference type="SAM" id="MobiDB-lite"/>
    </source>
</evidence>
<dbReference type="EMBL" id="HACG01037161">
    <property type="protein sequence ID" value="CEK84026.1"/>
    <property type="molecule type" value="Transcribed_RNA"/>
</dbReference>
<dbReference type="AlphaFoldDB" id="A0A0B7AVK6"/>
<dbReference type="SUPFAM" id="SSF52540">
    <property type="entry name" value="P-loop containing nucleoside triphosphate hydrolases"/>
    <property type="match status" value="1"/>
</dbReference>
<protein>
    <recommendedName>
        <fullName evidence="2">Helicase C-terminal domain-containing protein</fullName>
    </recommendedName>
</protein>
<dbReference type="PROSITE" id="PS51194">
    <property type="entry name" value="HELICASE_CTER"/>
    <property type="match status" value="1"/>
</dbReference>
<organism evidence="3">
    <name type="scientific">Arion vulgaris</name>
    <dbReference type="NCBI Taxonomy" id="1028688"/>
    <lineage>
        <taxon>Eukaryota</taxon>
        <taxon>Metazoa</taxon>
        <taxon>Spiralia</taxon>
        <taxon>Lophotrochozoa</taxon>
        <taxon>Mollusca</taxon>
        <taxon>Gastropoda</taxon>
        <taxon>Heterobranchia</taxon>
        <taxon>Euthyneura</taxon>
        <taxon>Panpulmonata</taxon>
        <taxon>Eupulmonata</taxon>
        <taxon>Stylommatophora</taxon>
        <taxon>Helicina</taxon>
        <taxon>Arionoidea</taxon>
        <taxon>Arionidae</taxon>
        <taxon>Arion</taxon>
    </lineage>
</organism>
<evidence type="ECO:0000313" key="3">
    <source>
        <dbReference type="EMBL" id="CEK84026.1"/>
    </source>
</evidence>